<feature type="transmembrane region" description="Helical" evidence="7">
    <location>
        <begin position="153"/>
        <end position="174"/>
    </location>
</feature>
<dbReference type="Pfam" id="PF03706">
    <property type="entry name" value="LPG_synthase_TM"/>
    <property type="match status" value="1"/>
</dbReference>
<keyword evidence="3 7" id="KW-0812">Transmembrane</keyword>
<feature type="transmembrane region" description="Helical" evidence="7">
    <location>
        <begin position="111"/>
        <end position="133"/>
    </location>
</feature>
<evidence type="ECO:0000256" key="3">
    <source>
        <dbReference type="ARBA" id="ARBA00022692"/>
    </source>
</evidence>
<dbReference type="Proteomes" id="UP000594961">
    <property type="component" value="Chromosome"/>
</dbReference>
<keyword evidence="2" id="KW-1003">Cell membrane</keyword>
<evidence type="ECO:0000256" key="1">
    <source>
        <dbReference type="ARBA" id="ARBA00004651"/>
    </source>
</evidence>
<feature type="transmembrane region" description="Helical" evidence="7">
    <location>
        <begin position="186"/>
        <end position="207"/>
    </location>
</feature>
<feature type="transmembrane region" description="Helical" evidence="7">
    <location>
        <begin position="279"/>
        <end position="298"/>
    </location>
</feature>
<proteinExistence type="predicted"/>
<feature type="transmembrane region" description="Helical" evidence="7">
    <location>
        <begin position="763"/>
        <end position="788"/>
    </location>
</feature>
<dbReference type="GO" id="GO:0005886">
    <property type="term" value="C:plasma membrane"/>
    <property type="evidence" value="ECO:0007669"/>
    <property type="project" value="UniProtKB-SubCell"/>
</dbReference>
<feature type="transmembrane region" description="Helical" evidence="7">
    <location>
        <begin position="724"/>
        <end position="743"/>
    </location>
</feature>
<evidence type="ECO:0000256" key="5">
    <source>
        <dbReference type="ARBA" id="ARBA00023136"/>
    </source>
</evidence>
<feature type="compositionally biased region" description="Polar residues" evidence="6">
    <location>
        <begin position="1"/>
        <end position="19"/>
    </location>
</feature>
<feature type="transmembrane region" description="Helical" evidence="7">
    <location>
        <begin position="691"/>
        <end position="712"/>
    </location>
</feature>
<dbReference type="PANTHER" id="PTHR39087">
    <property type="entry name" value="UPF0104 MEMBRANE PROTEIN MJ1595"/>
    <property type="match status" value="1"/>
</dbReference>
<organism evidence="8 9">
    <name type="scientific">Trueperella pecoris</name>
    <dbReference type="NCBI Taxonomy" id="2733571"/>
    <lineage>
        <taxon>Bacteria</taxon>
        <taxon>Bacillati</taxon>
        <taxon>Actinomycetota</taxon>
        <taxon>Actinomycetes</taxon>
        <taxon>Actinomycetales</taxon>
        <taxon>Actinomycetaceae</taxon>
        <taxon>Trueperella</taxon>
    </lineage>
</organism>
<feature type="transmembrane region" description="Helical" evidence="7">
    <location>
        <begin position="911"/>
        <end position="933"/>
    </location>
</feature>
<feature type="transmembrane region" description="Helical" evidence="7">
    <location>
        <begin position="227"/>
        <end position="245"/>
    </location>
</feature>
<accession>A0A7M1R2Z9</accession>
<dbReference type="InterPro" id="IPR022791">
    <property type="entry name" value="L-PG_synthase/AglD"/>
</dbReference>
<feature type="transmembrane region" description="Helical" evidence="7">
    <location>
        <begin position="257"/>
        <end position="273"/>
    </location>
</feature>
<dbReference type="RefSeq" id="WP_197553574.1">
    <property type="nucleotide sequence ID" value="NZ_CP063212.1"/>
</dbReference>
<name>A0A7M1R2Z9_9ACTO</name>
<sequence>MNWQKNSDNAGLDQPSTPHEGSAESPAPTRPAPATPAPAPHTPAPAPHTPAPAPHTPAPAPHTPAPTRPTPAPTRPTPATPAGAAAPAPAPTREVLLIDTRQRWMRNPADLFGAVMGLVGIAVVALVAVYGKTTTVAVTEDVRLVTGGVLETILALPINALEGLMSFFLPFILLGEMVFHRRWRTLLTAVVASAAAVSVSWLVVWMGSKWWPQSLLFDELSGSFQRQSVLAALPYVAMLATLLTVSGSTKGSRIARVGWWLLGIVLVLSILQGNQSLPGALFTILIGVIAGLLTRYIVGGTPERTTGAAFIAMIRKSGIDVVNAVRVDELTADDLLYAFNVTTSAPLGHTNLTSLESLRKILESSPSDTTGTRSLINEINSLSPHDDERELSGLDAYSFREELRKRYPTTMPSAVSRNYLATDIHGHTYHLMVLDNDRQILSFLDDFWARLTMRTAIRQTRRTLDATAEHMVLVQTRAEQVGVSPPAFVTVARQDASVLVAEQATEDPLLADVDAACISDAQLDALWHEVSLAHRNGISHGNMNAKHIKVTPTGLHVANWQHGSILASETSRQVDMAQAVAMLAGVVGVERAVDSATRNLSDTVVASIAPFLQATILPHATQNVLKKADLQALRDALAAKIPEASNLQTVEFTRFSLKTIATVAVGVIALLILFGSLNFEDLRAAILDANPWWMLVAFLFGLGTYIGAALTLKAFSKEDLPLGQTLLVQVAASVVTLVAPAGIGPAALNLRFLQKKGVQTAPAVATVSVVQLGQFVVTIALLIVLSLFTGDFGNLSLPSGTIQITLALIVTIAALAFGVPKLRRWVMDKIRPTLNQVWPRVVWLFTHPTRILAGAAGSVFMSVAFIACFGFALKSFGYELPLITLAVTYLISNSVGSVVPSPGGIGPVEAALTGGLAIAGIPSSIAFSTAVLYRLFTFWGRVPLGWVALQIAQKRNIV</sequence>
<feature type="transmembrane region" description="Helical" evidence="7">
    <location>
        <begin position="800"/>
        <end position="819"/>
    </location>
</feature>
<comment type="subcellular location">
    <subcellularLocation>
        <location evidence="1">Cell membrane</location>
        <topology evidence="1">Multi-pass membrane protein</topology>
    </subcellularLocation>
</comment>
<evidence type="ECO:0000256" key="7">
    <source>
        <dbReference type="SAM" id="Phobius"/>
    </source>
</evidence>
<evidence type="ECO:0000313" key="9">
    <source>
        <dbReference type="Proteomes" id="UP000594961"/>
    </source>
</evidence>
<evidence type="ECO:0000256" key="6">
    <source>
        <dbReference type="SAM" id="MobiDB-lite"/>
    </source>
</evidence>
<feature type="compositionally biased region" description="Low complexity" evidence="6">
    <location>
        <begin position="80"/>
        <end position="91"/>
    </location>
</feature>
<evidence type="ECO:0000256" key="4">
    <source>
        <dbReference type="ARBA" id="ARBA00022989"/>
    </source>
</evidence>
<feature type="region of interest" description="Disordered" evidence="6">
    <location>
        <begin position="1"/>
        <end position="91"/>
    </location>
</feature>
<feature type="transmembrane region" description="Helical" evidence="7">
    <location>
        <begin position="880"/>
        <end position="899"/>
    </location>
</feature>
<dbReference type="AlphaFoldDB" id="A0A7M1R2Z9"/>
<evidence type="ECO:0000313" key="8">
    <source>
        <dbReference type="EMBL" id="QOR47867.1"/>
    </source>
</evidence>
<protein>
    <submittedName>
        <fullName evidence="8">Flippase-like domain-containing protein</fullName>
    </submittedName>
</protein>
<dbReference type="EMBL" id="CP063212">
    <property type="protein sequence ID" value="QOR47867.1"/>
    <property type="molecule type" value="Genomic_DNA"/>
</dbReference>
<keyword evidence="5 7" id="KW-0472">Membrane</keyword>
<dbReference type="NCBIfam" id="TIGR00374">
    <property type="entry name" value="flippase-like domain"/>
    <property type="match status" value="1"/>
</dbReference>
<reference evidence="8 9" key="1">
    <citation type="submission" date="2020-10" db="EMBL/GenBank/DDBJ databases">
        <title>Trueperella pecoris sp. nov. isolated from bovine and porcine specimens.</title>
        <authorList>
            <person name="Schoenecker L."/>
            <person name="Schnydrig P."/>
            <person name="Brodard I."/>
            <person name="Thomann A."/>
            <person name="Hemphill A."/>
            <person name="Rodriguez-Campos S."/>
            <person name="Perreten V."/>
            <person name="Jores J."/>
            <person name="Kittl S."/>
        </authorList>
    </citation>
    <scope>NUCLEOTIDE SEQUENCE [LARGE SCALE GENOMIC DNA]</scope>
    <source>
        <strain evidence="8 9">19OD0592</strain>
    </source>
</reference>
<gene>
    <name evidence="8" type="ORF">INS90_00690</name>
</gene>
<dbReference type="PANTHER" id="PTHR39087:SF2">
    <property type="entry name" value="UPF0104 MEMBRANE PROTEIN MJ1595"/>
    <property type="match status" value="1"/>
</dbReference>
<feature type="compositionally biased region" description="Pro residues" evidence="6">
    <location>
        <begin position="28"/>
        <end position="79"/>
    </location>
</feature>
<keyword evidence="4 7" id="KW-1133">Transmembrane helix</keyword>
<feature type="transmembrane region" description="Helical" evidence="7">
    <location>
        <begin position="660"/>
        <end position="679"/>
    </location>
</feature>
<evidence type="ECO:0000256" key="2">
    <source>
        <dbReference type="ARBA" id="ARBA00022475"/>
    </source>
</evidence>
<feature type="transmembrane region" description="Helical" evidence="7">
    <location>
        <begin position="851"/>
        <end position="873"/>
    </location>
</feature>